<proteinExistence type="predicted"/>
<dbReference type="Proteomes" id="UP000245934">
    <property type="component" value="Unassembled WGS sequence"/>
</dbReference>
<keyword evidence="3" id="KW-1185">Reference proteome</keyword>
<dbReference type="AlphaFoldDB" id="A0A2V2NKP7"/>
<dbReference type="EMBL" id="QGMZ01000004">
    <property type="protein sequence ID" value="PWR76181.1"/>
    <property type="molecule type" value="Genomic_DNA"/>
</dbReference>
<dbReference type="GeneID" id="97609275"/>
<keyword evidence="1" id="KW-0812">Transmembrane</keyword>
<gene>
    <name evidence="2" type="ORF">DLD82_01430</name>
</gene>
<comment type="caution">
    <text evidence="2">The sequence shown here is derived from an EMBL/GenBank/DDBJ whole genome shotgun (WGS) entry which is preliminary data.</text>
</comment>
<name>A0A2V2NKP7_9EURY</name>
<organism evidence="2 3">
    <name type="scientific">Methanospirillum stamsii</name>
    <dbReference type="NCBI Taxonomy" id="1277351"/>
    <lineage>
        <taxon>Archaea</taxon>
        <taxon>Methanobacteriati</taxon>
        <taxon>Methanobacteriota</taxon>
        <taxon>Stenosarchaea group</taxon>
        <taxon>Methanomicrobia</taxon>
        <taxon>Methanomicrobiales</taxon>
        <taxon>Methanospirillaceae</taxon>
        <taxon>Methanospirillum</taxon>
    </lineage>
</organism>
<evidence type="ECO:0000313" key="2">
    <source>
        <dbReference type="EMBL" id="PWR76181.1"/>
    </source>
</evidence>
<protein>
    <submittedName>
        <fullName evidence="2">Uncharacterized protein</fullName>
    </submittedName>
</protein>
<keyword evidence="1" id="KW-0472">Membrane</keyword>
<accession>A0A2V2NKP7</accession>
<reference evidence="2 3" key="1">
    <citation type="submission" date="2018-05" db="EMBL/GenBank/DDBJ databases">
        <title>Draft genome of Methanospirillum stamsii Pt1.</title>
        <authorList>
            <person name="Dueholm M.S."/>
            <person name="Nielsen P.H."/>
            <person name="Bakmann L.F."/>
            <person name="Otzen D.E."/>
        </authorList>
    </citation>
    <scope>NUCLEOTIDE SEQUENCE [LARGE SCALE GENOMIC DNA]</scope>
    <source>
        <strain evidence="2 3">Pt1</strain>
    </source>
</reference>
<evidence type="ECO:0000313" key="3">
    <source>
        <dbReference type="Proteomes" id="UP000245934"/>
    </source>
</evidence>
<keyword evidence="1" id="KW-1133">Transmembrane helix</keyword>
<dbReference type="RefSeq" id="WP_109939316.1">
    <property type="nucleotide sequence ID" value="NZ_CP176366.1"/>
</dbReference>
<feature type="transmembrane region" description="Helical" evidence="1">
    <location>
        <begin position="303"/>
        <end position="324"/>
    </location>
</feature>
<sequence length="348" mass="41229">MQDYEKFICIDNRKKAKINNKYLRFCQQLEYWDGNTFYGIGNILKKYAGLPLFFPLNFRIQHGMVFFDLLNSPQSLKENTDFYISQDINCKFLVFNEKLNKFFRNNYYENIRTIGAPIIYLEEYIKSKIDSEKKGTIVFPHHGIEQIDVIIDYNEYIEKLCNLPPKFHPITICMHYIDIQRGYANPFLENGFKVICNGNLRNPYFLYNFIDNCSSFEYVTTNKITSSALYYAIFLGLKGFIYGPDSKMKSLSTLYSNSVQEIIKDFPYEFPITSVEDYQRQIEISQKELGVNIRLSKKEMRSLLIRGISIEFIMNYLFFVVNFISNQSFKKIGIEILIRFKNFLTHFI</sequence>
<evidence type="ECO:0000256" key="1">
    <source>
        <dbReference type="SAM" id="Phobius"/>
    </source>
</evidence>